<name>A0A426ZKR5_ENSVE</name>
<comment type="caution">
    <text evidence="1">The sequence shown here is derived from an EMBL/GenBank/DDBJ whole genome shotgun (WGS) entry which is preliminary data.</text>
</comment>
<reference evidence="1 2" key="1">
    <citation type="journal article" date="2014" name="Agronomy (Basel)">
        <title>A Draft Genome Sequence for Ensete ventricosum, the Drought-Tolerant Tree Against Hunger.</title>
        <authorList>
            <person name="Harrison J."/>
            <person name="Moore K.A."/>
            <person name="Paszkiewicz K."/>
            <person name="Jones T."/>
            <person name="Grant M."/>
            <person name="Ambacheew D."/>
            <person name="Muzemil S."/>
            <person name="Studholme D.J."/>
        </authorList>
    </citation>
    <scope>NUCLEOTIDE SEQUENCE [LARGE SCALE GENOMIC DNA]</scope>
</reference>
<dbReference type="AlphaFoldDB" id="A0A426ZKR5"/>
<accession>A0A426ZKR5</accession>
<evidence type="ECO:0000313" key="2">
    <source>
        <dbReference type="Proteomes" id="UP000287651"/>
    </source>
</evidence>
<proteinExistence type="predicted"/>
<evidence type="ECO:0000313" key="1">
    <source>
        <dbReference type="EMBL" id="RRT64494.1"/>
    </source>
</evidence>
<protein>
    <submittedName>
        <fullName evidence="1">Uncharacterized protein</fullName>
    </submittedName>
</protein>
<dbReference type="Proteomes" id="UP000287651">
    <property type="component" value="Unassembled WGS sequence"/>
</dbReference>
<sequence>MIWMCSASRILLPQYYFVVLSEISIIRIQYIVKAKDLVDQSMEGMRSPALHLQQQSCFQPAKLSRQAFHVCTIASGAYVIVRRKLLLWT</sequence>
<dbReference type="EMBL" id="AMZH03006170">
    <property type="protein sequence ID" value="RRT64494.1"/>
    <property type="molecule type" value="Genomic_DNA"/>
</dbReference>
<gene>
    <name evidence="1" type="ORF">B296_00006819</name>
</gene>
<organism evidence="1 2">
    <name type="scientific">Ensete ventricosum</name>
    <name type="common">Abyssinian banana</name>
    <name type="synonym">Musa ensete</name>
    <dbReference type="NCBI Taxonomy" id="4639"/>
    <lineage>
        <taxon>Eukaryota</taxon>
        <taxon>Viridiplantae</taxon>
        <taxon>Streptophyta</taxon>
        <taxon>Embryophyta</taxon>
        <taxon>Tracheophyta</taxon>
        <taxon>Spermatophyta</taxon>
        <taxon>Magnoliopsida</taxon>
        <taxon>Liliopsida</taxon>
        <taxon>Zingiberales</taxon>
        <taxon>Musaceae</taxon>
        <taxon>Ensete</taxon>
    </lineage>
</organism>